<dbReference type="GO" id="GO:0140359">
    <property type="term" value="F:ABC-type transporter activity"/>
    <property type="evidence" value="ECO:0007669"/>
    <property type="project" value="InterPro"/>
</dbReference>
<dbReference type="PANTHER" id="PTHR24222:SF76">
    <property type="entry name" value="MYCOBACTIN IMPORT ATP-BINDING_PERMEASE PROTEIN IRTB"/>
    <property type="match status" value="1"/>
</dbReference>
<dbReference type="AlphaFoldDB" id="A0A819ZJW1"/>
<dbReference type="InterPro" id="IPR011527">
    <property type="entry name" value="ABC1_TM_dom"/>
</dbReference>
<proteinExistence type="predicted"/>
<dbReference type="InterPro" id="IPR027417">
    <property type="entry name" value="P-loop_NTPase"/>
</dbReference>
<sequence length="333" mass="37376">MVHIQEKDIQNLSIEKSTEKIDKDEIKSVSLRSLFRYATWFCLILILILIIAAIANGISFPLLMLVFGYVINTFTDRSFELCSLNLTNISLQISFSNIVAERQTRIICQKLFRSIVHKEIVYFHMNKTGQLSLRSTDNVGDKLALATKFIASFISDFALISAVVFISTLTTSLTSTELKAYGKAGTIAEEALSSIRIVLSYNGQEREKKRFVFYLLLNLKKKGYWYESELIQHEQYNIGKVMIIFMTILASIFNLGQARSAASFPSTIDNNLDEGIKTSDLIGETIALVGSSGSVQKWLRQNLGVVSQLSILFQTTIREDILFGFDKATDGGI</sequence>
<accession>A0A819ZJW1</accession>
<feature type="domain" description="ABC transmembrane type-1" evidence="6">
    <location>
        <begin position="158"/>
        <end position="211"/>
    </location>
</feature>
<evidence type="ECO:0000256" key="3">
    <source>
        <dbReference type="ARBA" id="ARBA00022989"/>
    </source>
</evidence>
<dbReference type="Pfam" id="PF00664">
    <property type="entry name" value="ABC_membrane"/>
    <property type="match status" value="1"/>
</dbReference>
<name>A0A819ZJW1_9BILA</name>
<evidence type="ECO:0000256" key="4">
    <source>
        <dbReference type="ARBA" id="ARBA00023136"/>
    </source>
</evidence>
<keyword evidence="4 5" id="KW-0472">Membrane</keyword>
<protein>
    <recommendedName>
        <fullName evidence="6">ABC transmembrane type-1 domain-containing protein</fullName>
    </recommendedName>
</protein>
<evidence type="ECO:0000313" key="7">
    <source>
        <dbReference type="EMBL" id="CAF4171084.1"/>
    </source>
</evidence>
<comment type="subcellular location">
    <subcellularLocation>
        <location evidence="1">Membrane</location>
        <topology evidence="1">Multi-pass membrane protein</topology>
    </subcellularLocation>
</comment>
<organism evidence="7 8">
    <name type="scientific">Adineta steineri</name>
    <dbReference type="NCBI Taxonomy" id="433720"/>
    <lineage>
        <taxon>Eukaryota</taxon>
        <taxon>Metazoa</taxon>
        <taxon>Spiralia</taxon>
        <taxon>Gnathifera</taxon>
        <taxon>Rotifera</taxon>
        <taxon>Eurotatoria</taxon>
        <taxon>Bdelloidea</taxon>
        <taxon>Adinetida</taxon>
        <taxon>Adinetidae</taxon>
        <taxon>Adineta</taxon>
    </lineage>
</organism>
<evidence type="ECO:0000313" key="8">
    <source>
        <dbReference type="Proteomes" id="UP000663844"/>
    </source>
</evidence>
<dbReference type="Gene3D" id="1.20.1560.10">
    <property type="entry name" value="ABC transporter type 1, transmembrane domain"/>
    <property type="match status" value="1"/>
</dbReference>
<feature type="transmembrane region" description="Helical" evidence="5">
    <location>
        <begin position="37"/>
        <end position="70"/>
    </location>
</feature>
<dbReference type="GO" id="GO:0005886">
    <property type="term" value="C:plasma membrane"/>
    <property type="evidence" value="ECO:0007669"/>
    <property type="project" value="TreeGrafter"/>
</dbReference>
<keyword evidence="3 5" id="KW-1133">Transmembrane helix</keyword>
<dbReference type="InterPro" id="IPR036640">
    <property type="entry name" value="ABC1_TM_sf"/>
</dbReference>
<dbReference type="PANTHER" id="PTHR24222">
    <property type="entry name" value="ABC TRANSPORTER B FAMILY"/>
    <property type="match status" value="1"/>
</dbReference>
<dbReference type="EMBL" id="CAJOAZ010007806">
    <property type="protein sequence ID" value="CAF4171084.1"/>
    <property type="molecule type" value="Genomic_DNA"/>
</dbReference>
<dbReference type="GO" id="GO:0005524">
    <property type="term" value="F:ATP binding"/>
    <property type="evidence" value="ECO:0007669"/>
    <property type="project" value="InterPro"/>
</dbReference>
<keyword evidence="2 5" id="KW-0812">Transmembrane</keyword>
<dbReference type="Proteomes" id="UP000663844">
    <property type="component" value="Unassembled WGS sequence"/>
</dbReference>
<evidence type="ECO:0000256" key="2">
    <source>
        <dbReference type="ARBA" id="ARBA00022692"/>
    </source>
</evidence>
<comment type="caution">
    <text evidence="7">The sequence shown here is derived from an EMBL/GenBank/DDBJ whole genome shotgun (WGS) entry which is preliminary data.</text>
</comment>
<dbReference type="SUPFAM" id="SSF90123">
    <property type="entry name" value="ABC transporter transmembrane region"/>
    <property type="match status" value="1"/>
</dbReference>
<gene>
    <name evidence="7" type="ORF">OXD698_LOCUS39173</name>
</gene>
<dbReference type="PROSITE" id="PS50929">
    <property type="entry name" value="ABC_TM1F"/>
    <property type="match status" value="1"/>
</dbReference>
<evidence type="ECO:0000256" key="1">
    <source>
        <dbReference type="ARBA" id="ARBA00004141"/>
    </source>
</evidence>
<evidence type="ECO:0000256" key="5">
    <source>
        <dbReference type="SAM" id="Phobius"/>
    </source>
</evidence>
<dbReference type="InterPro" id="IPR039421">
    <property type="entry name" value="Type_1_exporter"/>
</dbReference>
<dbReference type="Gene3D" id="3.40.50.300">
    <property type="entry name" value="P-loop containing nucleotide triphosphate hydrolases"/>
    <property type="match status" value="1"/>
</dbReference>
<evidence type="ECO:0000259" key="6">
    <source>
        <dbReference type="PROSITE" id="PS50929"/>
    </source>
</evidence>
<reference evidence="7" key="1">
    <citation type="submission" date="2021-02" db="EMBL/GenBank/DDBJ databases">
        <authorList>
            <person name="Nowell W R."/>
        </authorList>
    </citation>
    <scope>NUCLEOTIDE SEQUENCE</scope>
</reference>